<sequence length="82" mass="9380">MEHEDVFSRDAQDLGCTSLVQPSNMADSPLMKQPHCSVPLARREEIRLSLDLATGRPPEEELPQTTHEVIETLQQRREATRR</sequence>
<accession>A0A5B7KC85</accession>
<evidence type="ECO:0000313" key="2">
    <source>
        <dbReference type="EMBL" id="MPD02888.1"/>
    </source>
</evidence>
<evidence type="ECO:0000313" key="3">
    <source>
        <dbReference type="Proteomes" id="UP000324222"/>
    </source>
</evidence>
<name>A0A5B7KC85_PORTR</name>
<feature type="region of interest" description="Disordered" evidence="1">
    <location>
        <begin position="54"/>
        <end position="82"/>
    </location>
</feature>
<keyword evidence="3" id="KW-1185">Reference proteome</keyword>
<reference evidence="2 3" key="1">
    <citation type="submission" date="2019-05" db="EMBL/GenBank/DDBJ databases">
        <title>Another draft genome of Portunus trituberculatus and its Hox gene families provides insights of decapod evolution.</title>
        <authorList>
            <person name="Jeong J.-H."/>
            <person name="Song I."/>
            <person name="Kim S."/>
            <person name="Choi T."/>
            <person name="Kim D."/>
            <person name="Ryu S."/>
            <person name="Kim W."/>
        </authorList>
    </citation>
    <scope>NUCLEOTIDE SEQUENCE [LARGE SCALE GENOMIC DNA]</scope>
    <source>
        <tissue evidence="2">Muscle</tissue>
    </source>
</reference>
<organism evidence="2 3">
    <name type="scientific">Portunus trituberculatus</name>
    <name type="common">Swimming crab</name>
    <name type="synonym">Neptunus trituberculatus</name>
    <dbReference type="NCBI Taxonomy" id="210409"/>
    <lineage>
        <taxon>Eukaryota</taxon>
        <taxon>Metazoa</taxon>
        <taxon>Ecdysozoa</taxon>
        <taxon>Arthropoda</taxon>
        <taxon>Crustacea</taxon>
        <taxon>Multicrustacea</taxon>
        <taxon>Malacostraca</taxon>
        <taxon>Eumalacostraca</taxon>
        <taxon>Eucarida</taxon>
        <taxon>Decapoda</taxon>
        <taxon>Pleocyemata</taxon>
        <taxon>Brachyura</taxon>
        <taxon>Eubrachyura</taxon>
        <taxon>Portunoidea</taxon>
        <taxon>Portunidae</taxon>
        <taxon>Portuninae</taxon>
        <taxon>Portunus</taxon>
    </lineage>
</organism>
<feature type="compositionally biased region" description="Basic and acidic residues" evidence="1">
    <location>
        <begin position="1"/>
        <end position="12"/>
    </location>
</feature>
<comment type="caution">
    <text evidence="2">The sequence shown here is derived from an EMBL/GenBank/DDBJ whole genome shotgun (WGS) entry which is preliminary data.</text>
</comment>
<protein>
    <submittedName>
        <fullName evidence="2">Uncharacterized protein</fullName>
    </submittedName>
</protein>
<dbReference type="OrthoDB" id="6379928at2759"/>
<dbReference type="EMBL" id="VSRR010133609">
    <property type="protein sequence ID" value="MPD02888.1"/>
    <property type="molecule type" value="Genomic_DNA"/>
</dbReference>
<proteinExistence type="predicted"/>
<feature type="region of interest" description="Disordered" evidence="1">
    <location>
        <begin position="1"/>
        <end position="32"/>
    </location>
</feature>
<evidence type="ECO:0000256" key="1">
    <source>
        <dbReference type="SAM" id="MobiDB-lite"/>
    </source>
</evidence>
<dbReference type="Proteomes" id="UP000324222">
    <property type="component" value="Unassembled WGS sequence"/>
</dbReference>
<feature type="compositionally biased region" description="Basic and acidic residues" evidence="1">
    <location>
        <begin position="68"/>
        <end position="82"/>
    </location>
</feature>
<dbReference type="AlphaFoldDB" id="A0A5B7KC85"/>
<gene>
    <name evidence="2" type="ORF">E2C01_098497</name>
</gene>